<evidence type="ECO:0000259" key="10">
    <source>
        <dbReference type="PROSITE" id="PS51710"/>
    </source>
</evidence>
<evidence type="ECO:0000256" key="2">
    <source>
        <dbReference type="ARBA" id="ARBA00004496"/>
    </source>
</evidence>
<dbReference type="InterPro" id="IPR013029">
    <property type="entry name" value="YchF_C"/>
</dbReference>
<evidence type="ECO:0008006" key="14">
    <source>
        <dbReference type="Google" id="ProtNLM"/>
    </source>
</evidence>
<dbReference type="PROSITE" id="PS51880">
    <property type="entry name" value="TGS"/>
    <property type="match status" value="1"/>
</dbReference>
<evidence type="ECO:0000256" key="5">
    <source>
        <dbReference type="ARBA" id="ARBA00022741"/>
    </source>
</evidence>
<comment type="caution">
    <text evidence="12">The sequence shown here is derived from an EMBL/GenBank/DDBJ whole genome shotgun (WGS) entry which is preliminary data.</text>
</comment>
<keyword evidence="3" id="KW-0963">Cytoplasm</keyword>
<feature type="domain" description="OBG-type G" evidence="10">
    <location>
        <begin position="1859"/>
        <end position="2062"/>
    </location>
</feature>
<dbReference type="Proteomes" id="UP000655588">
    <property type="component" value="Unassembled WGS sequence"/>
</dbReference>
<name>A0A833RUM9_9HYME</name>
<dbReference type="InterPro" id="IPR041706">
    <property type="entry name" value="YchF_N"/>
</dbReference>
<feature type="domain" description="TGS" evidence="11">
    <location>
        <begin position="2083"/>
        <end position="2166"/>
    </location>
</feature>
<feature type="region of interest" description="Disordered" evidence="9">
    <location>
        <begin position="84"/>
        <end position="105"/>
    </location>
</feature>
<dbReference type="CDD" id="cd04867">
    <property type="entry name" value="TGS_YchF_OLA1"/>
    <property type="match status" value="1"/>
</dbReference>
<dbReference type="SUPFAM" id="SSF81271">
    <property type="entry name" value="TGS-like"/>
    <property type="match status" value="1"/>
</dbReference>
<dbReference type="Gene3D" id="1.10.150.300">
    <property type="entry name" value="TGS-like domain"/>
    <property type="match status" value="1"/>
</dbReference>
<dbReference type="InterPro" id="IPR004095">
    <property type="entry name" value="TGS"/>
</dbReference>
<dbReference type="PANTHER" id="PTHR23305:SF11">
    <property type="entry name" value="OBG-LIKE ATPASE 1"/>
    <property type="match status" value="1"/>
</dbReference>
<evidence type="ECO:0000256" key="1">
    <source>
        <dbReference type="ARBA" id="ARBA00001946"/>
    </source>
</evidence>
<evidence type="ECO:0000256" key="3">
    <source>
        <dbReference type="ARBA" id="ARBA00022490"/>
    </source>
</evidence>
<gene>
    <name evidence="12" type="ORF">E2986_11373</name>
</gene>
<dbReference type="GO" id="GO:0005737">
    <property type="term" value="C:cytoplasm"/>
    <property type="evidence" value="ECO:0007669"/>
    <property type="project" value="UniProtKB-SubCell"/>
</dbReference>
<comment type="subcellular location">
    <subcellularLocation>
        <location evidence="2">Cytoplasm</location>
    </subcellularLocation>
</comment>
<dbReference type="InterPro" id="IPR012675">
    <property type="entry name" value="Beta-grasp_dom_sf"/>
</dbReference>
<keyword evidence="7" id="KW-0067">ATP-binding</keyword>
<dbReference type="PROSITE" id="PS51710">
    <property type="entry name" value="G_OBG"/>
    <property type="match status" value="1"/>
</dbReference>
<dbReference type="Gene3D" id="3.40.50.300">
    <property type="entry name" value="P-loop containing nucleotide triphosphate hydrolases"/>
    <property type="match status" value="4"/>
</dbReference>
<dbReference type="FunFam" id="3.10.20.30:FF:000029">
    <property type="entry name" value="Obg-like ATPase 1"/>
    <property type="match status" value="1"/>
</dbReference>
<dbReference type="InterPro" id="IPR027417">
    <property type="entry name" value="P-loop_NTPase"/>
</dbReference>
<dbReference type="CDD" id="cd01900">
    <property type="entry name" value="YchF"/>
    <property type="match status" value="1"/>
</dbReference>
<proteinExistence type="predicted"/>
<keyword evidence="5" id="KW-0547">Nucleotide-binding</keyword>
<dbReference type="PANTHER" id="PTHR23305">
    <property type="entry name" value="OBG GTPASE FAMILY"/>
    <property type="match status" value="1"/>
</dbReference>
<feature type="compositionally biased region" description="Basic and acidic residues" evidence="9">
    <location>
        <begin position="88"/>
        <end position="105"/>
    </location>
</feature>
<evidence type="ECO:0000259" key="11">
    <source>
        <dbReference type="PROSITE" id="PS51880"/>
    </source>
</evidence>
<protein>
    <recommendedName>
        <fullName evidence="14">Adenylate kinase 9</fullName>
    </recommendedName>
</protein>
<evidence type="ECO:0000313" key="13">
    <source>
        <dbReference type="Proteomes" id="UP000655588"/>
    </source>
</evidence>
<dbReference type="Pfam" id="PF00406">
    <property type="entry name" value="ADK"/>
    <property type="match status" value="1"/>
</dbReference>
<evidence type="ECO:0000256" key="6">
    <source>
        <dbReference type="ARBA" id="ARBA00022801"/>
    </source>
</evidence>
<evidence type="ECO:0000313" key="12">
    <source>
        <dbReference type="EMBL" id="KAF3423900.1"/>
    </source>
</evidence>
<keyword evidence="8" id="KW-0460">Magnesium</keyword>
<evidence type="ECO:0000256" key="9">
    <source>
        <dbReference type="SAM" id="MobiDB-lite"/>
    </source>
</evidence>
<dbReference type="Pfam" id="PF06071">
    <property type="entry name" value="YchF-GTPase_C"/>
    <property type="match status" value="1"/>
</dbReference>
<keyword evidence="13" id="KW-1185">Reference proteome</keyword>
<dbReference type="FunFam" id="1.10.150.300:FF:000003">
    <property type="entry name" value="Obg-like ATPase 1"/>
    <property type="match status" value="1"/>
</dbReference>
<keyword evidence="6" id="KW-0378">Hydrolase</keyword>
<evidence type="ECO:0000256" key="7">
    <source>
        <dbReference type="ARBA" id="ARBA00022840"/>
    </source>
</evidence>
<dbReference type="GO" id="GO:0005525">
    <property type="term" value="F:GTP binding"/>
    <property type="evidence" value="ECO:0007669"/>
    <property type="project" value="InterPro"/>
</dbReference>
<dbReference type="SUPFAM" id="SSF52540">
    <property type="entry name" value="P-loop containing nucleoside triphosphate hydrolases"/>
    <property type="match status" value="5"/>
</dbReference>
<dbReference type="InterPro" id="IPR004396">
    <property type="entry name" value="ATPase_YchF/OLA1"/>
</dbReference>
<keyword evidence="4" id="KW-0479">Metal-binding</keyword>
<dbReference type="InterPro" id="IPR031167">
    <property type="entry name" value="G_OBG"/>
</dbReference>
<organism evidence="12 13">
    <name type="scientific">Frieseomelitta varia</name>
    <dbReference type="NCBI Taxonomy" id="561572"/>
    <lineage>
        <taxon>Eukaryota</taxon>
        <taxon>Metazoa</taxon>
        <taxon>Ecdysozoa</taxon>
        <taxon>Arthropoda</taxon>
        <taxon>Hexapoda</taxon>
        <taxon>Insecta</taxon>
        <taxon>Pterygota</taxon>
        <taxon>Neoptera</taxon>
        <taxon>Endopterygota</taxon>
        <taxon>Hymenoptera</taxon>
        <taxon>Apocrita</taxon>
        <taxon>Aculeata</taxon>
        <taxon>Apoidea</taxon>
        <taxon>Anthophila</taxon>
        <taxon>Apidae</taxon>
        <taxon>Frieseomelitta</taxon>
    </lineage>
</organism>
<dbReference type="EMBL" id="WNWW01000524">
    <property type="protein sequence ID" value="KAF3423900.1"/>
    <property type="molecule type" value="Genomic_DNA"/>
</dbReference>
<dbReference type="GO" id="GO:0016887">
    <property type="term" value="F:ATP hydrolysis activity"/>
    <property type="evidence" value="ECO:0007669"/>
    <property type="project" value="InterPro"/>
</dbReference>
<dbReference type="Gene3D" id="3.10.20.30">
    <property type="match status" value="1"/>
</dbReference>
<reference evidence="12" key="1">
    <citation type="submission" date="2019-11" db="EMBL/GenBank/DDBJ databases">
        <title>The nuclear and mitochondrial genomes of Frieseomelitta varia - a highly eusocial stingless bee (Meliponini) with a permanently sterile worker caste.</title>
        <authorList>
            <person name="Freitas F.C.P."/>
            <person name="Lourenco A.P."/>
            <person name="Nunes F.M.F."/>
            <person name="Paschoal A.R."/>
            <person name="Abreu F.C.P."/>
            <person name="Barbin F.O."/>
            <person name="Bataglia L."/>
            <person name="Cardoso-Junior C.A.M."/>
            <person name="Cervoni M.S."/>
            <person name="Silva S.R."/>
            <person name="Dalarmi F."/>
            <person name="Del Lama M.A."/>
            <person name="Depintor T.S."/>
            <person name="Ferreira K.M."/>
            <person name="Goria P.S."/>
            <person name="Jaskot M.C."/>
            <person name="Lago D.C."/>
            <person name="Luna-Lucena D."/>
            <person name="Moda L.M."/>
            <person name="Nascimento L."/>
            <person name="Pedrino M."/>
            <person name="Rabico F.O."/>
            <person name="Sanches F.C."/>
            <person name="Santos D.E."/>
            <person name="Santos C.G."/>
            <person name="Vieira J."/>
            <person name="Lopes T.F."/>
            <person name="Barchuk A.R."/>
            <person name="Hartfelder K."/>
            <person name="Simoes Z.L.P."/>
            <person name="Bitondi M.M.G."/>
            <person name="Pinheiro D.G."/>
        </authorList>
    </citation>
    <scope>NUCLEOTIDE SEQUENCE</scope>
    <source>
        <strain evidence="12">USP_RPSP 00005682</strain>
        <tissue evidence="12">Whole individual</tissue>
    </source>
</reference>
<comment type="cofactor">
    <cofactor evidence="1">
        <name>Mg(2+)</name>
        <dbReference type="ChEBI" id="CHEBI:18420"/>
    </cofactor>
</comment>
<evidence type="ECO:0000256" key="8">
    <source>
        <dbReference type="ARBA" id="ARBA00022842"/>
    </source>
</evidence>
<dbReference type="InterPro" id="IPR012676">
    <property type="entry name" value="TGS-like"/>
</dbReference>
<dbReference type="GO" id="GO:0005524">
    <property type="term" value="F:ATP binding"/>
    <property type="evidence" value="ECO:0007669"/>
    <property type="project" value="UniProtKB-KW"/>
</dbReference>
<dbReference type="GO" id="GO:0046872">
    <property type="term" value="F:metal ion binding"/>
    <property type="evidence" value="ECO:0007669"/>
    <property type="project" value="UniProtKB-KW"/>
</dbReference>
<accession>A0A833RUM9</accession>
<dbReference type="InterPro" id="IPR023192">
    <property type="entry name" value="TGS-like_dom_sf"/>
</dbReference>
<dbReference type="NCBIfam" id="TIGR00092">
    <property type="entry name" value="redox-regulated ATPase YchF"/>
    <property type="match status" value="1"/>
</dbReference>
<sequence length="2178" mass="251418">MCDKTSRREKRDERRDEKFYADASFITKKSFLRFVKGQPREEYSPPWPKPSPCVYPKANSYYAYHEDSNPFARFTGKCQSREYGNVRPHFEPSEEPHETRDPYSERNARDKYLASEPTCFAIFGKPGLNTTKLATTIADSWNSILISPLPLIKQEIQRNSDRGKLMADVLKEGGSLGPDVIANLIAARLNRRDVFHRGYVVEGLPLIPNATLDYSSCPNVVTAKEQNLFISGTCNVSNNSKNASTVDQVAGNKLCVVSSNYEDFVSSQIEDIFTTWPIKPSVIVYAMCPDEDVLTKREHLRLDPATGCIVDTSFVDTNNKRIETLFSRNRMENGANDVSFGLYQKLTNEERQGKYLLKRPSDERSNAKWQCALYKRLAMPTIEKWILLHNPQNVIRVDGRASMSFMFQIFVTRTRTLPLLRVILPRRFTDHTALGFEGESPVVADEFDDKSNEEAFQQLTNRETVSPLFPWELSPWGFLCPVELARGRTVDGLARHAVRFMNKIFFLSSNEAVHLFVENPRTFVRPFSPRPTCKIVVFGPDYSGKSALCSELARVLKGTVINVKEMDEPSDESIVEAVRNVPREEVDVEVWRDGGYIVDGLYPNIDTWKTIVDDSEITFEDAILLFDDDPYDYLLSKWREIRGSVDGEEFEETWNLEDLDAEGNQGEAETLVEYIRHVQKFQLDWETMRERVTDDCRNFVACNVGKITDVSKYVIDGIKDRYKAKARVMSEEEKERERDLAEYIGMTDTENIEEEEEEEREGGKETTEVELTPKEDNRRFGDTSYYCPVALLRYNVFWKGKEEYGAIFMDKIYHLSSPAALEEFVRDPQKLGLPLRKPLSVIPPLRVSIVGPPGSGKSTLSDAISREYGLAHVDYLHCFTTYMQSRGMQPLSYRDVLVLSNELPDEVELPEDLKDERYNSESDTILTFVRNYWKDGGTLPERVHGECLLKFFQRPYSQCGIVFDQFPSCPQDVATALKSYTVPEVIVELGCGRETASERVIPRLLESWQTNMEERKRVEQLRHATELENYERDRDAWVKEMLSQLTARGRAVGEEDDDLRGEYYEIEEEDYVVLGEDVESEEMQVRKFELEETWYQENPEPVLFTDWEDFETAERRIEREFFDKYETESRKLAATRDILKNESIPYIVLDAEADVRSVLLRVMRTLEPYVRRHVSVLERIHTIDLETADALLDRGYYLLSSFGRWCPVQLRENKVPLQMFLPSESAREIHPVVHRQFVYFTAGKDAQTEFVKSPFKYLEQDSRAPVVPFRLSIVGPPKCGKTTLARRFASKYNVKVITRGEALRHVVEHFPWTESARSSESSLRKGRTVPTECVLRAVEMYSIDPDAVSQGFVLDGFPSSRREFEELTFLGLQPMIILDLKANLNFSLECLSREADRVSKPANFSSSFLSRRFAIWEADQQDFRAWLKRFTQNVVELDATKCAWYVWTVADRHVCSRYAIIRSYFRESDYDKVHSLRYMSVSSYEFRTRQSRFESYCPLCLYYENTMKASGPPDHEGMVQYREHFYWICSQHMQRFIQDPRKYLPPVNTSYPPEDRPRVLTETIDLEHPCWAKRLRVEGFCLVTYVDSLPSRQLARGELTTAVLYRDNLYLFCTEGCRDKFLAQPGKYDNTEIKFLRRLPEIDVKSLPDLGYLEQTVSKMIIEAVNQISVDRPKLPGLSPSATAAVHIGVYLKARNASCALKECQLYKAISDRIYSRERMIKIATKTMKKMLNPFVQIPVYEDQPATSSHLPRSISIVFRRTSPTQILIDPYDESLDDDETISRRVPVPDTRFDYLCEYFKPARNHYYIIESKHMHEVKYERSVTLLKSWIFPNLCTKTTSPIRIRLMSNERKITTRRVLSSKVPAFLNVVDIAGLVKGASEGQGLGNNFLSHINACDGIFHLCRAFDDDDVTHVEGDVNPVRDLEIISEELRLKDIEFLNGHLEKLEKLVVRGNDKKLKPEYDTLLKVKGVMVDEKRHIRFADWSATDIEVLNKYLFLTSKPVIYLVNLSEKDYIRKKNKWLIKIKEWVDKNDPGAVLIPFSGAFENKLLDMDDAERAKYLEENKVTSALDKIIVQGYKALQLQYFFTSGHDEVKAWTIQKGTKAPQAAGKIHTDFEKGFIMAEVMKFDDFKNEGSEAAVKAAGKYRQQGRNYVVEDGDIIFFKFNAGAGLKDAKKK</sequence>
<evidence type="ECO:0000256" key="4">
    <source>
        <dbReference type="ARBA" id="ARBA00022723"/>
    </source>
</evidence>